<evidence type="ECO:0000256" key="1">
    <source>
        <dbReference type="SAM" id="Phobius"/>
    </source>
</evidence>
<keyword evidence="1" id="KW-0472">Membrane</keyword>
<evidence type="ECO:0000313" key="3">
    <source>
        <dbReference type="Proteomes" id="UP000001307"/>
    </source>
</evidence>
<keyword evidence="3" id="KW-1185">Reference proteome</keyword>
<feature type="transmembrane region" description="Helical" evidence="1">
    <location>
        <begin position="7"/>
        <end position="29"/>
    </location>
</feature>
<reference evidence="2" key="1">
    <citation type="journal article" date="2010" name="Science">
        <title>Plasticity of animal genome architecture unmasked by rapid evolution of a pelagic tunicate.</title>
        <authorList>
            <person name="Denoeud F."/>
            <person name="Henriet S."/>
            <person name="Mungpakdee S."/>
            <person name="Aury J.M."/>
            <person name="Da Silva C."/>
            <person name="Brinkmann H."/>
            <person name="Mikhaleva J."/>
            <person name="Olsen L.C."/>
            <person name="Jubin C."/>
            <person name="Canestro C."/>
            <person name="Bouquet J.M."/>
            <person name="Danks G."/>
            <person name="Poulain J."/>
            <person name="Campsteijn C."/>
            <person name="Adamski M."/>
            <person name="Cross I."/>
            <person name="Yadetie F."/>
            <person name="Muffato M."/>
            <person name="Louis A."/>
            <person name="Butcher S."/>
            <person name="Tsagkogeorga G."/>
            <person name="Konrad A."/>
            <person name="Singh S."/>
            <person name="Jensen M.F."/>
            <person name="Cong E.H."/>
            <person name="Eikeseth-Otteraa H."/>
            <person name="Noel B."/>
            <person name="Anthouard V."/>
            <person name="Porcel B.M."/>
            <person name="Kachouri-Lafond R."/>
            <person name="Nishino A."/>
            <person name="Ugolini M."/>
            <person name="Chourrout P."/>
            <person name="Nishida H."/>
            <person name="Aasland R."/>
            <person name="Huzurbazar S."/>
            <person name="Westhof E."/>
            <person name="Delsuc F."/>
            <person name="Lehrach H."/>
            <person name="Reinhardt R."/>
            <person name="Weissenbach J."/>
            <person name="Roy S.W."/>
            <person name="Artiguenave F."/>
            <person name="Postlethwait J.H."/>
            <person name="Manak J.R."/>
            <person name="Thompson E.M."/>
            <person name="Jaillon O."/>
            <person name="Du Pasquier L."/>
            <person name="Boudinot P."/>
            <person name="Liberles D.A."/>
            <person name="Volff J.N."/>
            <person name="Philippe H."/>
            <person name="Lenhard B."/>
            <person name="Roest Crollius H."/>
            <person name="Wincker P."/>
            <person name="Chourrout D."/>
        </authorList>
    </citation>
    <scope>NUCLEOTIDE SEQUENCE [LARGE SCALE GENOMIC DNA]</scope>
</reference>
<keyword evidence="1" id="KW-0812">Transmembrane</keyword>
<gene>
    <name evidence="2" type="ORF">GSOID_T00004187001</name>
</gene>
<dbReference type="EMBL" id="FN653029">
    <property type="protein sequence ID" value="CBY08177.1"/>
    <property type="molecule type" value="Genomic_DNA"/>
</dbReference>
<evidence type="ECO:0000313" key="2">
    <source>
        <dbReference type="EMBL" id="CBY08177.1"/>
    </source>
</evidence>
<name>E4X8I3_OIKDI</name>
<sequence length="242" mass="27757">MNSMQRLPRVIFVIVIILLITFLLGYFVFPTNEERLIEADDNHCDILSRLPEETSGKPIIKTDFLEIVIDGKVINAMLNNNQLRYNESKEFCASKNLTLPRTSFNVIEKGFVKKFIFWIADNEETRSAASEKNREHLYVAFSPNGKEFCANLVSEIHNLDVPFLYICEDEVFDDSGQLIWQQNFTVDCDLLKCNKTFIMDNKGGKMDAIRDHTDGTVGASRWLTGYQKATFSVEETGIDWCV</sequence>
<keyword evidence="1" id="KW-1133">Transmembrane helix</keyword>
<evidence type="ECO:0008006" key="4">
    <source>
        <dbReference type="Google" id="ProtNLM"/>
    </source>
</evidence>
<accession>E4X8I3</accession>
<proteinExistence type="predicted"/>
<organism evidence="2">
    <name type="scientific">Oikopleura dioica</name>
    <name type="common">Tunicate</name>
    <dbReference type="NCBI Taxonomy" id="34765"/>
    <lineage>
        <taxon>Eukaryota</taxon>
        <taxon>Metazoa</taxon>
        <taxon>Chordata</taxon>
        <taxon>Tunicata</taxon>
        <taxon>Appendicularia</taxon>
        <taxon>Copelata</taxon>
        <taxon>Oikopleuridae</taxon>
        <taxon>Oikopleura</taxon>
    </lineage>
</organism>
<dbReference type="Proteomes" id="UP000001307">
    <property type="component" value="Unassembled WGS sequence"/>
</dbReference>
<dbReference type="InParanoid" id="E4X8I3"/>
<dbReference type="AlphaFoldDB" id="E4X8I3"/>
<protein>
    <recommendedName>
        <fullName evidence="4">C-type lectin domain-containing protein</fullName>
    </recommendedName>
</protein>